<name>A0A0A7FUA0_9CLOT</name>
<dbReference type="PANTHER" id="PTHR24567">
    <property type="entry name" value="CRP FAMILY TRANSCRIPTIONAL REGULATORY PROTEIN"/>
    <property type="match status" value="1"/>
</dbReference>
<dbReference type="CDD" id="cd00092">
    <property type="entry name" value="HTH_CRP"/>
    <property type="match status" value="1"/>
</dbReference>
<feature type="domain" description="Cyclic nucleotide-binding" evidence="4">
    <location>
        <begin position="23"/>
        <end position="143"/>
    </location>
</feature>
<evidence type="ECO:0000313" key="6">
    <source>
        <dbReference type="EMBL" id="AIY83182.1"/>
    </source>
</evidence>
<reference evidence="6 7" key="1">
    <citation type="journal article" date="2015" name="Infect. Genet. Evol.">
        <title>Genomic sequences of six botulinum neurotoxin-producing strains representing three clostridial species illustrate the mobility and diversity of botulinum neurotoxin genes.</title>
        <authorList>
            <person name="Smith T.J."/>
            <person name="Hill K.K."/>
            <person name="Xie G."/>
            <person name="Foley B.T."/>
            <person name="Williamson C.H."/>
            <person name="Foster J.T."/>
            <person name="Johnson S.L."/>
            <person name="Chertkov O."/>
            <person name="Teshima H."/>
            <person name="Gibbons H.S."/>
            <person name="Johnsky L.A."/>
            <person name="Karavis M.A."/>
            <person name="Smith L.A."/>
        </authorList>
    </citation>
    <scope>NUCLEOTIDE SEQUENCE [LARGE SCALE GENOMIC DNA]</scope>
    <source>
        <strain evidence="6">Sullivan</strain>
    </source>
</reference>
<dbReference type="SUPFAM" id="SSF51206">
    <property type="entry name" value="cAMP-binding domain-like"/>
    <property type="match status" value="1"/>
</dbReference>
<keyword evidence="2" id="KW-0238">DNA-binding</keyword>
<dbReference type="PROSITE" id="PS50042">
    <property type="entry name" value="CNMP_BINDING_3"/>
    <property type="match status" value="1"/>
</dbReference>
<dbReference type="Pfam" id="PF00027">
    <property type="entry name" value="cNMP_binding"/>
    <property type="match status" value="1"/>
</dbReference>
<evidence type="ECO:0000259" key="4">
    <source>
        <dbReference type="PROSITE" id="PS50042"/>
    </source>
</evidence>
<evidence type="ECO:0000256" key="2">
    <source>
        <dbReference type="ARBA" id="ARBA00023125"/>
    </source>
</evidence>
<proteinExistence type="predicted"/>
<dbReference type="OrthoDB" id="9798104at2"/>
<protein>
    <submittedName>
        <fullName evidence="6">Cyclic nucleotide-binding domain protein</fullName>
    </submittedName>
</protein>
<dbReference type="EMBL" id="CP006905">
    <property type="protein sequence ID" value="AIY83182.1"/>
    <property type="molecule type" value="Genomic_DNA"/>
</dbReference>
<dbReference type="InterPro" id="IPR018490">
    <property type="entry name" value="cNMP-bd_dom_sf"/>
</dbReference>
<dbReference type="PROSITE" id="PS51063">
    <property type="entry name" value="HTH_CRP_2"/>
    <property type="match status" value="1"/>
</dbReference>
<evidence type="ECO:0000259" key="5">
    <source>
        <dbReference type="PROSITE" id="PS51063"/>
    </source>
</evidence>
<feature type="domain" description="HTH crp-type" evidence="5">
    <location>
        <begin position="157"/>
        <end position="231"/>
    </location>
</feature>
<dbReference type="InterPro" id="IPR036390">
    <property type="entry name" value="WH_DNA-bd_sf"/>
</dbReference>
<dbReference type="SUPFAM" id="SSF46785">
    <property type="entry name" value="Winged helix' DNA-binding domain"/>
    <property type="match status" value="1"/>
</dbReference>
<dbReference type="eggNOG" id="COG0664">
    <property type="taxonomic scope" value="Bacteria"/>
</dbReference>
<evidence type="ECO:0000256" key="3">
    <source>
        <dbReference type="ARBA" id="ARBA00023163"/>
    </source>
</evidence>
<dbReference type="Gene3D" id="1.10.10.10">
    <property type="entry name" value="Winged helix-like DNA-binding domain superfamily/Winged helix DNA-binding domain"/>
    <property type="match status" value="1"/>
</dbReference>
<gene>
    <name evidence="6" type="ORF">U729_1746</name>
</gene>
<keyword evidence="3" id="KW-0804">Transcription</keyword>
<dbReference type="PANTHER" id="PTHR24567:SF28">
    <property type="entry name" value="LISTERIOLYSIN REGULATORY PROTEIN"/>
    <property type="match status" value="1"/>
</dbReference>
<dbReference type="PRINTS" id="PR00034">
    <property type="entry name" value="HTHCRP"/>
</dbReference>
<dbReference type="GO" id="GO:0005829">
    <property type="term" value="C:cytosol"/>
    <property type="evidence" value="ECO:0007669"/>
    <property type="project" value="TreeGrafter"/>
</dbReference>
<keyword evidence="1" id="KW-0805">Transcription regulation</keyword>
<dbReference type="InterPro" id="IPR036388">
    <property type="entry name" value="WH-like_DNA-bd_sf"/>
</dbReference>
<dbReference type="KEGG" id="cbv:U729_1746"/>
<organism evidence="6 7">
    <name type="scientific">Clostridium baratii str. Sullivan</name>
    <dbReference type="NCBI Taxonomy" id="1415775"/>
    <lineage>
        <taxon>Bacteria</taxon>
        <taxon>Bacillati</taxon>
        <taxon>Bacillota</taxon>
        <taxon>Clostridia</taxon>
        <taxon>Eubacteriales</taxon>
        <taxon>Clostridiaceae</taxon>
        <taxon>Clostridium</taxon>
    </lineage>
</organism>
<keyword evidence="7" id="KW-1185">Reference proteome</keyword>
<dbReference type="GO" id="GO:0003700">
    <property type="term" value="F:DNA-binding transcription factor activity"/>
    <property type="evidence" value="ECO:0007669"/>
    <property type="project" value="TreeGrafter"/>
</dbReference>
<dbReference type="AlphaFoldDB" id="A0A0A7FUA0"/>
<dbReference type="HOGENOM" id="CLU_075053_3_2_9"/>
<dbReference type="STRING" id="1561.NPD11_1272"/>
<dbReference type="InterPro" id="IPR012318">
    <property type="entry name" value="HTH_CRP"/>
</dbReference>
<evidence type="ECO:0000256" key="1">
    <source>
        <dbReference type="ARBA" id="ARBA00023015"/>
    </source>
</evidence>
<evidence type="ECO:0000313" key="7">
    <source>
        <dbReference type="Proteomes" id="UP000030635"/>
    </source>
</evidence>
<dbReference type="SMART" id="SM00419">
    <property type="entry name" value="HTH_CRP"/>
    <property type="match status" value="1"/>
</dbReference>
<sequence>MNNNCTNCCNDCRGKYCASKVPIFENLDCDELSEIVKSINHNRYSKGEVLFSEGSVANNMFFVNEGKVKLYKYTKEGKEQILHILSEGEFFGELNLVNSSIHNFNAQAIKNCKICSLSNEEMKNIIMKNPQIGIKLLQSVGERLDSIENLAQNLATNDADSRVAYLLIDLLEKSGNINSDKKEINIQMSREDMANCVGVTRETLSRKLRSFEDEGLIKIVKIKQILILDEEGLRDYI</sequence>
<dbReference type="InterPro" id="IPR050397">
    <property type="entry name" value="Env_Response_Regulators"/>
</dbReference>
<dbReference type="RefSeq" id="WP_039313746.1">
    <property type="nucleotide sequence ID" value="NZ_CP006905.1"/>
</dbReference>
<dbReference type="CDD" id="cd00038">
    <property type="entry name" value="CAP_ED"/>
    <property type="match status" value="1"/>
</dbReference>
<dbReference type="Pfam" id="PF13545">
    <property type="entry name" value="HTH_Crp_2"/>
    <property type="match status" value="1"/>
</dbReference>
<dbReference type="GeneID" id="60852243"/>
<dbReference type="InterPro" id="IPR000595">
    <property type="entry name" value="cNMP-bd_dom"/>
</dbReference>
<dbReference type="SMART" id="SM00100">
    <property type="entry name" value="cNMP"/>
    <property type="match status" value="1"/>
</dbReference>
<dbReference type="Gene3D" id="2.60.120.10">
    <property type="entry name" value="Jelly Rolls"/>
    <property type="match status" value="1"/>
</dbReference>
<dbReference type="InterPro" id="IPR014710">
    <property type="entry name" value="RmlC-like_jellyroll"/>
</dbReference>
<dbReference type="Proteomes" id="UP000030635">
    <property type="component" value="Chromosome"/>
</dbReference>
<accession>A0A0A7FUA0</accession>
<dbReference type="GO" id="GO:0003677">
    <property type="term" value="F:DNA binding"/>
    <property type="evidence" value="ECO:0007669"/>
    <property type="project" value="UniProtKB-KW"/>
</dbReference>